<accession>U3GSM1</accession>
<dbReference type="GO" id="GO:1990904">
    <property type="term" value="C:ribonucleoprotein complex"/>
    <property type="evidence" value="ECO:0007669"/>
    <property type="project" value="UniProtKB-KW"/>
</dbReference>
<dbReference type="GO" id="GO:0003735">
    <property type="term" value="F:structural constituent of ribosome"/>
    <property type="evidence" value="ECO:0007669"/>
    <property type="project" value="InterPro"/>
</dbReference>
<evidence type="ECO:0000256" key="1">
    <source>
        <dbReference type="ARBA" id="ARBA00010761"/>
    </source>
</evidence>
<dbReference type="InterPro" id="IPR018280">
    <property type="entry name" value="Ribosomal_uS3_CS"/>
</dbReference>
<dbReference type="PROSITE" id="PS00548">
    <property type="entry name" value="RIBOSOMAL_S3"/>
    <property type="match status" value="1"/>
</dbReference>
<dbReference type="CDD" id="cd02412">
    <property type="entry name" value="KH-II_30S_S3"/>
    <property type="match status" value="1"/>
</dbReference>
<dbReference type="Pfam" id="PF00189">
    <property type="entry name" value="Ribosomal_S3_C"/>
    <property type="match status" value="1"/>
</dbReference>
<keyword evidence="5" id="KW-0687">Ribonucleoprotein</keyword>
<evidence type="ECO:0000313" key="7">
    <source>
        <dbReference type="EMBL" id="AGT99651.1"/>
    </source>
</evidence>
<protein>
    <submittedName>
        <fullName evidence="7">30S ribosomal protein S3</fullName>
    </submittedName>
</protein>
<comment type="similarity">
    <text evidence="1">Belongs to the universal ribosomal protein uS3 family.</text>
</comment>
<evidence type="ECO:0000256" key="5">
    <source>
        <dbReference type="ARBA" id="ARBA00023274"/>
    </source>
</evidence>
<dbReference type="SUPFAM" id="SSF54814">
    <property type="entry name" value="Prokaryotic type KH domain (KH-domain type II)"/>
    <property type="match status" value="1"/>
</dbReference>
<dbReference type="PROSITE" id="PS50823">
    <property type="entry name" value="KH_TYPE_2"/>
    <property type="match status" value="1"/>
</dbReference>
<dbReference type="GO" id="GO:0019843">
    <property type="term" value="F:rRNA binding"/>
    <property type="evidence" value="ECO:0007669"/>
    <property type="project" value="UniProtKB-KW"/>
</dbReference>
<sequence length="219" mass="24647">MGQKVNPISFRLGNLFTWGSRWYADKNTYKKYLFEDKKIRDFLDPKLRTAGLVKIEIERSLNAIKVKLFVSRPGVVIGRGGANLDLLKQDLAKALKVNLNDPKGMKLVIDDIVEVKDPDLSARLVAERITDQLAKRFPHRTAVNQAIQRSMDAGAKGIKIVLAGRIGGAEISRREKYSKGTVPTQTLRGNIDYFELPSKTKSGYVGVKVWIYRGQEAMR</sequence>
<dbReference type="InterPro" id="IPR004087">
    <property type="entry name" value="KH_dom"/>
</dbReference>
<keyword evidence="2" id="KW-0699">rRNA-binding</keyword>
<dbReference type="InterPro" id="IPR005704">
    <property type="entry name" value="Ribosomal_uS3_bac-typ"/>
</dbReference>
<dbReference type="PANTHER" id="PTHR11760">
    <property type="entry name" value="30S/40S RIBOSOMAL PROTEIN S3"/>
    <property type="match status" value="1"/>
</dbReference>
<evidence type="ECO:0000259" key="6">
    <source>
        <dbReference type="PROSITE" id="PS50823"/>
    </source>
</evidence>
<dbReference type="InterPro" id="IPR057258">
    <property type="entry name" value="Ribosomal_uS3"/>
</dbReference>
<dbReference type="InterPro" id="IPR001351">
    <property type="entry name" value="Ribosomal_uS3_C"/>
</dbReference>
<keyword evidence="4 7" id="KW-0689">Ribosomal protein</keyword>
<evidence type="ECO:0000256" key="4">
    <source>
        <dbReference type="ARBA" id="ARBA00022980"/>
    </source>
</evidence>
<dbReference type="FunFam" id="3.30.300.20:FF:000001">
    <property type="entry name" value="30S ribosomal protein S3"/>
    <property type="match status" value="1"/>
</dbReference>
<dbReference type="EMBL" id="KC999154">
    <property type="protein sequence ID" value="AGT99651.1"/>
    <property type="molecule type" value="Genomic_DNA"/>
</dbReference>
<reference evidence="7" key="1">
    <citation type="journal article" date="2015" name="Nat. Commun.">
        <title>Diverse, uncultivated ultra-small bacterial cells in groundwater.</title>
        <authorList>
            <person name="Luef B."/>
            <person name="Frischkorn K.R."/>
            <person name="Wrighton K.C."/>
            <person name="Holman H.-Y.N."/>
            <person name="Birarda G."/>
            <person name="Thomas B.C."/>
            <person name="Singh A."/>
            <person name="Williams K.H."/>
            <person name="Siegerist C.E."/>
            <person name="Tringe S.G."/>
            <person name="Downing K.H."/>
            <person name="Comolli L.R."/>
            <person name="Banfield J.F."/>
        </authorList>
    </citation>
    <scope>NUCLEOTIDE SEQUENCE</scope>
</reference>
<dbReference type="InterPro" id="IPR004044">
    <property type="entry name" value="KH_dom_type_2"/>
</dbReference>
<dbReference type="SMART" id="SM00322">
    <property type="entry name" value="KH"/>
    <property type="match status" value="1"/>
</dbReference>
<dbReference type="InterPro" id="IPR036419">
    <property type="entry name" value="Ribosomal_S3_C_sf"/>
</dbReference>
<dbReference type="SUPFAM" id="SSF54821">
    <property type="entry name" value="Ribosomal protein S3 C-terminal domain"/>
    <property type="match status" value="1"/>
</dbReference>
<dbReference type="HAMAP" id="MF_01309_B">
    <property type="entry name" value="Ribosomal_uS3_B"/>
    <property type="match status" value="1"/>
</dbReference>
<dbReference type="NCBIfam" id="TIGR01009">
    <property type="entry name" value="rpsC_bact"/>
    <property type="match status" value="1"/>
</dbReference>
<dbReference type="Gene3D" id="3.30.300.20">
    <property type="match status" value="1"/>
</dbReference>
<organism evidence="7">
    <name type="scientific">uncultured organism</name>
    <dbReference type="NCBI Taxonomy" id="155900"/>
    <lineage>
        <taxon>unclassified sequences</taxon>
        <taxon>environmental samples</taxon>
    </lineage>
</organism>
<dbReference type="InterPro" id="IPR015946">
    <property type="entry name" value="KH_dom-like_a/b"/>
</dbReference>
<keyword evidence="3" id="KW-0694">RNA-binding</keyword>
<feature type="domain" description="KH type-2" evidence="6">
    <location>
        <begin position="39"/>
        <end position="113"/>
    </location>
</feature>
<proteinExistence type="inferred from homology"/>
<evidence type="ECO:0000256" key="3">
    <source>
        <dbReference type="ARBA" id="ARBA00022884"/>
    </source>
</evidence>
<dbReference type="Gene3D" id="3.30.1140.32">
    <property type="entry name" value="Ribosomal protein S3, C-terminal domain"/>
    <property type="match status" value="1"/>
</dbReference>
<name>U3GSM1_9ZZZZ</name>
<dbReference type="Pfam" id="PF07650">
    <property type="entry name" value="KH_2"/>
    <property type="match status" value="1"/>
</dbReference>
<evidence type="ECO:0000256" key="2">
    <source>
        <dbReference type="ARBA" id="ARBA00022730"/>
    </source>
</evidence>
<dbReference type="PANTHER" id="PTHR11760:SF19">
    <property type="entry name" value="SMALL RIBOSOMAL SUBUNIT PROTEIN US3C"/>
    <property type="match status" value="1"/>
</dbReference>
<dbReference type="AlphaFoldDB" id="U3GSM1"/>
<dbReference type="InterPro" id="IPR009019">
    <property type="entry name" value="KH_sf_prok-type"/>
</dbReference>